<feature type="region of interest" description="Disordered" evidence="10">
    <location>
        <begin position="919"/>
        <end position="950"/>
    </location>
</feature>
<organism evidence="12 13">
    <name type="scientific">Stylonychia lemnae</name>
    <name type="common">Ciliate</name>
    <dbReference type="NCBI Taxonomy" id="5949"/>
    <lineage>
        <taxon>Eukaryota</taxon>
        <taxon>Sar</taxon>
        <taxon>Alveolata</taxon>
        <taxon>Ciliophora</taxon>
        <taxon>Intramacronucleata</taxon>
        <taxon>Spirotrichea</taxon>
        <taxon>Stichotrichia</taxon>
        <taxon>Sporadotrichida</taxon>
        <taxon>Oxytrichidae</taxon>
        <taxon>Stylonychinae</taxon>
        <taxon>Stylonychia</taxon>
    </lineage>
</organism>
<feature type="compositionally biased region" description="Basic and acidic residues" evidence="10">
    <location>
        <begin position="990"/>
        <end position="1000"/>
    </location>
</feature>
<sequence>MESFLFDDKSYIAKNVSIAFDQYAYQQIFVSTMTSFNPKLIVLENDNISMAIFKEIVCEKIFGIQCSNENSFLSKSSGNGFDYEKLKFFTFTGMEICDEEELSILENNTYLFVSQGKTQITPSYNHPKYKFRLLNKQLQIFLQGGYGKVYLALNKMTKEEVAIKFLKVREIKADSIHKVYKEADALRSLNHQNIVKLKLTFPLQEQKSIVIVMEYASGGELKGYLKKRGRLDEEEAKEIFFQLIQCVHYCHQKRIIHRDLKLNNIVFARPNSREIRVVDFGISGLYAVNNPEKSLAGSLKYMAPEILTGKNTAADPAIDIFSMGVILFALVTGKLPFDGKDQVTIRNKIVKGIYQYPQNIESTLSKECKDLIDKMLRVDSISRIQMKFIFLHPWIGDFTKRLNPLMRGSVESLNSSLGSFRSSQDEFLEDSPIMKFKNDFGVIDEEEDTENFKDDLIAQDGSPSHSPVKASFVEIHKTLKDQRCQSNLSENSKQQLIGLNSLHKTTDYFFKQRLENQNMMSMTQKKISYKNLQSPFGETALQKINQSPNPLDEIANHQQQRFSQQYYAGSSQVSDLRKKRNLSLGYDQQQVLNPHDQQETDNESPLIKGRSDYQLTSISNELVDQKRRLSKTNRNITTGHFNSQINQDITQQGFSDLKLSLIQNNEQYQTSNNVSQIIGNHQNSQNQIVIMNNININNINLIGLAQIESESPEQENRRQSQGEIKFPIIPTQKLSSCNNANFIYSNMDQSPKVKQISQRSQTTQLQVNDQTIDNSSMQKTMYMGSLKRAAEVGKLKDSTDEQNHDRLRKYIKEKIKESHNLVRPIGLTKMQKQQLNVFNKYLKELEIKYDSQQKQSTASIENEETKQMAQTLLSPHLEQKEKSNNEFLSISNSKSKSKKKSSMSPQNIMLANQINSLSNQHNNHQTQTTSSSLSPNMLERKKQKKLKTMIQSQKVTIQQIDHTMIPSDSINIDKNQSQQQQRKSTANDSKNFKAKREHEILQPIIQQQSKKLSSGRLQKNMNDRDRENPTSQQSDHSDNLIHGNPTSKERSIYGSRKASVQDWIDLPSSIPKYEGPKIHTKNPENMLQSIYDLSPPKTKSQKSQPPQTTESGQGSPNNHRQSHIISSAQSFQSTPHGRREIHFKLNKLQSSGGGGGFIQNFNLTQTALLTSPEKQNCITQRLANLSNDANSLSGVQSKFNSKGSPRFVVQGNRKTAESPTANSIGSPSSLSPARQTFNIQNIDGSFLECERRAMQQQAMSQTGNIPKKKFMIESILTKCEKEESPTNSSIPNKVQSEINNDEINN</sequence>
<reference evidence="12 13" key="1">
    <citation type="submission" date="2014-06" db="EMBL/GenBank/DDBJ databases">
        <authorList>
            <person name="Swart Estienne"/>
        </authorList>
    </citation>
    <scope>NUCLEOTIDE SEQUENCE [LARGE SCALE GENOMIC DNA]</scope>
    <source>
        <strain evidence="12 13">130c</strain>
    </source>
</reference>
<dbReference type="SUPFAM" id="SSF56112">
    <property type="entry name" value="Protein kinase-like (PK-like)"/>
    <property type="match status" value="1"/>
</dbReference>
<keyword evidence="6 8" id="KW-0067">ATP-binding</keyword>
<feature type="region of interest" description="Disordered" evidence="10">
    <location>
        <begin position="966"/>
        <end position="1054"/>
    </location>
</feature>
<feature type="region of interest" description="Disordered" evidence="10">
    <location>
        <begin position="1280"/>
        <end position="1305"/>
    </location>
</feature>
<gene>
    <name evidence="12" type="primary">Contig18994.g20147</name>
    <name evidence="12" type="ORF">STYLEM_16347</name>
</gene>
<dbReference type="InterPro" id="IPR000719">
    <property type="entry name" value="Prot_kinase_dom"/>
</dbReference>
<dbReference type="InParanoid" id="A0A078AYK1"/>
<evidence type="ECO:0000256" key="2">
    <source>
        <dbReference type="ARBA" id="ARBA00022527"/>
    </source>
</evidence>
<evidence type="ECO:0000256" key="9">
    <source>
        <dbReference type="PIRSR" id="PIRSR630616-3"/>
    </source>
</evidence>
<protein>
    <submittedName>
        <fullName evidence="12">Protein kinase domain containing protein</fullName>
    </submittedName>
</protein>
<dbReference type="SMART" id="SM00220">
    <property type="entry name" value="S_TKc"/>
    <property type="match status" value="1"/>
</dbReference>
<dbReference type="EMBL" id="CCKQ01015431">
    <property type="protein sequence ID" value="CDW87244.1"/>
    <property type="molecule type" value="Genomic_DNA"/>
</dbReference>
<feature type="active site" description="Proton acceptor" evidence="7">
    <location>
        <position position="259"/>
    </location>
</feature>
<evidence type="ECO:0000256" key="1">
    <source>
        <dbReference type="ARBA" id="ARBA00011245"/>
    </source>
</evidence>
<dbReference type="OMA" id="QNIMLAN"/>
<feature type="compositionally biased region" description="Low complexity" evidence="10">
    <location>
        <begin position="1094"/>
        <end position="1109"/>
    </location>
</feature>
<name>A0A078AYK1_STYLE</name>
<evidence type="ECO:0000256" key="7">
    <source>
        <dbReference type="PIRSR" id="PIRSR630616-1"/>
    </source>
</evidence>
<evidence type="ECO:0000256" key="8">
    <source>
        <dbReference type="PIRSR" id="PIRSR630616-2"/>
    </source>
</evidence>
<dbReference type="PROSITE" id="PS00108">
    <property type="entry name" value="PROTEIN_KINASE_ST"/>
    <property type="match status" value="1"/>
</dbReference>
<evidence type="ECO:0000256" key="5">
    <source>
        <dbReference type="ARBA" id="ARBA00022777"/>
    </source>
</evidence>
<feature type="binding site" evidence="8">
    <location>
        <position position="279"/>
    </location>
    <ligand>
        <name>ATP</name>
        <dbReference type="ChEBI" id="CHEBI:30616"/>
    </ligand>
</feature>
<feature type="region of interest" description="Disordered" evidence="10">
    <location>
        <begin position="876"/>
        <end position="904"/>
    </location>
</feature>
<dbReference type="Gene3D" id="1.10.510.10">
    <property type="entry name" value="Transferase(Phosphotransferase) domain 1"/>
    <property type="match status" value="1"/>
</dbReference>
<proteinExistence type="predicted"/>
<evidence type="ECO:0000259" key="11">
    <source>
        <dbReference type="PROSITE" id="PS50011"/>
    </source>
</evidence>
<keyword evidence="3" id="KW-0808">Transferase</keyword>
<feature type="compositionally biased region" description="Polar residues" evidence="10">
    <location>
        <begin position="1285"/>
        <end position="1305"/>
    </location>
</feature>
<feature type="domain" description="Protein kinase" evidence="11">
    <location>
        <begin position="135"/>
        <end position="395"/>
    </location>
</feature>
<keyword evidence="13" id="KW-1185">Reference proteome</keyword>
<evidence type="ECO:0000313" key="12">
    <source>
        <dbReference type="EMBL" id="CDW87244.1"/>
    </source>
</evidence>
<dbReference type="GO" id="GO:0004674">
    <property type="term" value="F:protein serine/threonine kinase activity"/>
    <property type="evidence" value="ECO:0007669"/>
    <property type="project" value="UniProtKB-KW"/>
</dbReference>
<feature type="compositionally biased region" description="Polar residues" evidence="10">
    <location>
        <begin position="1110"/>
        <end position="1121"/>
    </location>
</feature>
<feature type="cross-link" description="Glycyl lysine isopeptide (Lys-Gly) (interchain with G-Cter in SUMO2)" evidence="9">
    <location>
        <position position="261"/>
    </location>
</feature>
<feature type="compositionally biased region" description="Polar residues" evidence="10">
    <location>
        <begin position="1004"/>
        <end position="1020"/>
    </location>
</feature>
<keyword evidence="5 12" id="KW-0418">Kinase</keyword>
<accession>A0A078AYK1</accession>
<feature type="binding site" evidence="8">
    <location>
        <position position="164"/>
    </location>
    <ligand>
        <name>ATP</name>
        <dbReference type="ChEBI" id="CHEBI:30616"/>
    </ligand>
</feature>
<evidence type="ECO:0000313" key="13">
    <source>
        <dbReference type="Proteomes" id="UP000039865"/>
    </source>
</evidence>
<evidence type="ECO:0000256" key="6">
    <source>
        <dbReference type="ARBA" id="ARBA00022840"/>
    </source>
</evidence>
<feature type="compositionally biased region" description="Polar residues" evidence="10">
    <location>
        <begin position="919"/>
        <end position="935"/>
    </location>
</feature>
<comment type="subunit">
    <text evidence="1">Monomer.</text>
</comment>
<dbReference type="InterPro" id="IPR011009">
    <property type="entry name" value="Kinase-like_dom_sf"/>
</dbReference>
<dbReference type="Proteomes" id="UP000039865">
    <property type="component" value="Unassembled WGS sequence"/>
</dbReference>
<dbReference type="InterPro" id="IPR008271">
    <property type="entry name" value="Ser/Thr_kinase_AS"/>
</dbReference>
<dbReference type="InterPro" id="IPR030616">
    <property type="entry name" value="Aur-like"/>
</dbReference>
<feature type="region of interest" description="Disordered" evidence="10">
    <location>
        <begin position="1090"/>
        <end position="1121"/>
    </location>
</feature>
<evidence type="ECO:0000256" key="10">
    <source>
        <dbReference type="SAM" id="MobiDB-lite"/>
    </source>
</evidence>
<feature type="compositionally biased region" description="Polar residues" evidence="10">
    <location>
        <begin position="1217"/>
        <end position="1233"/>
    </location>
</feature>
<keyword evidence="4 8" id="KW-0547">Nucleotide-binding</keyword>
<dbReference type="GO" id="GO:0005524">
    <property type="term" value="F:ATP binding"/>
    <property type="evidence" value="ECO:0007669"/>
    <property type="project" value="UniProtKB-KW"/>
</dbReference>
<dbReference type="PANTHER" id="PTHR24350">
    <property type="entry name" value="SERINE/THREONINE-PROTEIN KINASE IAL-RELATED"/>
    <property type="match status" value="1"/>
</dbReference>
<feature type="compositionally biased region" description="Polar residues" evidence="10">
    <location>
        <begin position="966"/>
        <end position="989"/>
    </location>
</feature>
<feature type="binding site" evidence="8">
    <location>
        <begin position="214"/>
        <end position="216"/>
    </location>
    <ligand>
        <name>ATP</name>
        <dbReference type="ChEBI" id="CHEBI:30616"/>
    </ligand>
</feature>
<evidence type="ECO:0000256" key="3">
    <source>
        <dbReference type="ARBA" id="ARBA00022679"/>
    </source>
</evidence>
<keyword evidence="2" id="KW-0723">Serine/threonine-protein kinase</keyword>
<dbReference type="Pfam" id="PF00069">
    <property type="entry name" value="Pkinase"/>
    <property type="match status" value="1"/>
</dbReference>
<evidence type="ECO:0000256" key="4">
    <source>
        <dbReference type="ARBA" id="ARBA00022741"/>
    </source>
</evidence>
<feature type="region of interest" description="Disordered" evidence="10">
    <location>
        <begin position="1212"/>
        <end position="1233"/>
    </location>
</feature>
<dbReference type="FunFam" id="1.10.510.10:FF:000571">
    <property type="entry name" value="Maternal embryonic leucine zipper kinase"/>
    <property type="match status" value="1"/>
</dbReference>
<dbReference type="PROSITE" id="PS50011">
    <property type="entry name" value="PROTEIN_KINASE_DOM"/>
    <property type="match status" value="1"/>
</dbReference>